<dbReference type="Gene3D" id="1.50.10.20">
    <property type="match status" value="2"/>
</dbReference>
<name>A0A518DRK3_9BACT</name>
<dbReference type="InterPro" id="IPR032697">
    <property type="entry name" value="SQ_cyclase_N"/>
</dbReference>
<dbReference type="GO" id="GO:0005811">
    <property type="term" value="C:lipid droplet"/>
    <property type="evidence" value="ECO:0007669"/>
    <property type="project" value="InterPro"/>
</dbReference>
<dbReference type="Pfam" id="PF13249">
    <property type="entry name" value="SQHop_cyclase_N"/>
    <property type="match status" value="1"/>
</dbReference>
<keyword evidence="7" id="KW-0456">Lyase</keyword>
<comment type="similarity">
    <text evidence="2">Belongs to the terpene cyclase/mutase family.</text>
</comment>
<organism evidence="7 8">
    <name type="scientific">Lignipirellula cremea</name>
    <dbReference type="NCBI Taxonomy" id="2528010"/>
    <lineage>
        <taxon>Bacteria</taxon>
        <taxon>Pseudomonadati</taxon>
        <taxon>Planctomycetota</taxon>
        <taxon>Planctomycetia</taxon>
        <taxon>Pirellulales</taxon>
        <taxon>Pirellulaceae</taxon>
        <taxon>Lignipirellula</taxon>
    </lineage>
</organism>
<proteinExistence type="inferred from homology"/>
<feature type="domain" description="Squalene cyclase C-terminal" evidence="5">
    <location>
        <begin position="448"/>
        <end position="685"/>
    </location>
</feature>
<reference evidence="7 8" key="1">
    <citation type="submission" date="2019-02" db="EMBL/GenBank/DDBJ databases">
        <title>Deep-cultivation of Planctomycetes and their phenomic and genomic characterization uncovers novel biology.</title>
        <authorList>
            <person name="Wiegand S."/>
            <person name="Jogler M."/>
            <person name="Boedeker C."/>
            <person name="Pinto D."/>
            <person name="Vollmers J."/>
            <person name="Rivas-Marin E."/>
            <person name="Kohn T."/>
            <person name="Peeters S.H."/>
            <person name="Heuer A."/>
            <person name="Rast P."/>
            <person name="Oberbeckmann S."/>
            <person name="Bunk B."/>
            <person name="Jeske O."/>
            <person name="Meyerdierks A."/>
            <person name="Storesund J.E."/>
            <person name="Kallscheuer N."/>
            <person name="Luecker S."/>
            <person name="Lage O.M."/>
            <person name="Pohl T."/>
            <person name="Merkel B.J."/>
            <person name="Hornburger P."/>
            <person name="Mueller R.-W."/>
            <person name="Bruemmer F."/>
            <person name="Labrenz M."/>
            <person name="Spormann A.M."/>
            <person name="Op den Camp H."/>
            <person name="Overmann J."/>
            <person name="Amann R."/>
            <person name="Jetten M.S.M."/>
            <person name="Mascher T."/>
            <person name="Medema M.H."/>
            <person name="Devos D.P."/>
            <person name="Kaster A.-K."/>
            <person name="Ovreas L."/>
            <person name="Rohde M."/>
            <person name="Galperin M.Y."/>
            <person name="Jogler C."/>
        </authorList>
    </citation>
    <scope>NUCLEOTIDE SEQUENCE [LARGE SCALE GENOMIC DNA]</scope>
    <source>
        <strain evidence="7 8">Pla85_3_4</strain>
    </source>
</reference>
<dbReference type="NCBIfam" id="TIGR01787">
    <property type="entry name" value="squalene_cyclas"/>
    <property type="match status" value="1"/>
</dbReference>
<evidence type="ECO:0000259" key="5">
    <source>
        <dbReference type="Pfam" id="PF13243"/>
    </source>
</evidence>
<evidence type="ECO:0000256" key="1">
    <source>
        <dbReference type="ARBA" id="ARBA00004999"/>
    </source>
</evidence>
<feature type="region of interest" description="Disordered" evidence="4">
    <location>
        <begin position="1"/>
        <end position="23"/>
    </location>
</feature>
<dbReference type="InterPro" id="IPR008930">
    <property type="entry name" value="Terpenoid_cyclase/PrenylTrfase"/>
</dbReference>
<dbReference type="Proteomes" id="UP000317648">
    <property type="component" value="Chromosome"/>
</dbReference>
<evidence type="ECO:0000313" key="8">
    <source>
        <dbReference type="Proteomes" id="UP000317648"/>
    </source>
</evidence>
<dbReference type="RefSeq" id="WP_231756582.1">
    <property type="nucleotide sequence ID" value="NZ_CP036433.1"/>
</dbReference>
<dbReference type="EC" id="4.2.1.129" evidence="7"/>
<dbReference type="SFLD" id="SFLDG01016">
    <property type="entry name" value="Prenyltransferase_Like_2"/>
    <property type="match status" value="1"/>
</dbReference>
<protein>
    <submittedName>
        <fullName evidence="7">Squalene--hopene cyclase</fullName>
        <ecNumber evidence="7">4.2.1.129</ecNumber>
    </submittedName>
</protein>
<evidence type="ECO:0000259" key="6">
    <source>
        <dbReference type="Pfam" id="PF13249"/>
    </source>
</evidence>
<dbReference type="AlphaFoldDB" id="A0A518DRK3"/>
<dbReference type="GO" id="GO:0016829">
    <property type="term" value="F:lyase activity"/>
    <property type="evidence" value="ECO:0007669"/>
    <property type="project" value="UniProtKB-KW"/>
</dbReference>
<gene>
    <name evidence="7" type="primary">shc</name>
    <name evidence="7" type="ORF">Pla8534_22350</name>
</gene>
<dbReference type="InterPro" id="IPR018333">
    <property type="entry name" value="Squalene_cyclase"/>
</dbReference>
<evidence type="ECO:0000313" key="7">
    <source>
        <dbReference type="EMBL" id="QDU94444.1"/>
    </source>
</evidence>
<feature type="domain" description="Squalene cyclase N-terminal" evidence="6">
    <location>
        <begin position="29"/>
        <end position="321"/>
    </location>
</feature>
<evidence type="ECO:0000256" key="4">
    <source>
        <dbReference type="SAM" id="MobiDB-lite"/>
    </source>
</evidence>
<dbReference type="InterPro" id="IPR032696">
    <property type="entry name" value="SQ_cyclase_C"/>
</dbReference>
<dbReference type="PANTHER" id="PTHR11764:SF20">
    <property type="entry name" value="LANOSTEROL SYNTHASE"/>
    <property type="match status" value="1"/>
</dbReference>
<sequence length="691" mass="76582">MTASDTTSTMPRGDSQSASQLRGAASQAISSASDWLLARQHADGYWCAELEGDSILQSETILLFAWLGEERSPQALRAAEYLSRQQLPTGGWGMYPGGGVEISGSVKAYFALKLTGRDPESAEMQLARQAILAHGGADRVNSFTRFYLALLGQIPYEHCPAVPPEAMLLPNAFPASIYQISAWSRTIFVPLSIMWAHRPVRQLTPEQSIAELFIEPPERWPPLRSPGLKANRGLFTWERFFRYVDGGLKFLERARLRPLRQRGLKAAEKWMLDRFQQSDGLGAIYPPIVWSLVALKCLGYADDSPEVQSCRDELQKLAVEEPATADHPATTHWQPCKSPVWDTALTLRALAAAGVNGQHPACQKAIDWLLQKEVRSPGDWSTKVAAEPAGWYFEHNNEFYPDIDDTIMVMMALREQLSEVDTRDESLARDADKPAVFSAAAKDLQHAKAAVGRVEAVTQACRRAQAWVLAMQNRDGGWGAFDRDNDAAWLCQVPFADHNAMIDPSTPDIAARVVEALAGWGLTAEHPTVQKALSYIREQQEEDGAWFGRWGVNYLYGVWQVLVGLRAIGTPTDDPAVVAGVEWLLGCQQPCGGWGETPDTYEDPSLRGTGPVTPSQTAWALLGLQAVLPADHPAVLRGVEYLTRTQNADGSWDEPYFTGTGFPRVFYLRYHYYRIYFPLQALAGWESMAQG</sequence>
<dbReference type="PANTHER" id="PTHR11764">
    <property type="entry name" value="TERPENE CYCLASE/MUTASE FAMILY MEMBER"/>
    <property type="match status" value="1"/>
</dbReference>
<dbReference type="GO" id="GO:0016866">
    <property type="term" value="F:intramolecular transferase activity"/>
    <property type="evidence" value="ECO:0007669"/>
    <property type="project" value="InterPro"/>
</dbReference>
<dbReference type="EMBL" id="CP036433">
    <property type="protein sequence ID" value="QDU94444.1"/>
    <property type="molecule type" value="Genomic_DNA"/>
</dbReference>
<evidence type="ECO:0000256" key="3">
    <source>
        <dbReference type="ARBA" id="ARBA00022737"/>
    </source>
</evidence>
<dbReference type="UniPathway" id="UPA00337"/>
<comment type="pathway">
    <text evidence="1">Secondary metabolite biosynthesis; hopanoid biosynthesis.</text>
</comment>
<dbReference type="SUPFAM" id="SSF48239">
    <property type="entry name" value="Terpenoid cyclases/Protein prenyltransferases"/>
    <property type="match status" value="2"/>
</dbReference>
<evidence type="ECO:0000256" key="2">
    <source>
        <dbReference type="ARBA" id="ARBA00009755"/>
    </source>
</evidence>
<accession>A0A518DRK3</accession>
<keyword evidence="8" id="KW-1185">Reference proteome</keyword>
<dbReference type="GO" id="GO:0016104">
    <property type="term" value="P:triterpenoid biosynthetic process"/>
    <property type="evidence" value="ECO:0007669"/>
    <property type="project" value="InterPro"/>
</dbReference>
<dbReference type="Pfam" id="PF13243">
    <property type="entry name" value="SQHop_cyclase_C"/>
    <property type="match status" value="2"/>
</dbReference>
<keyword evidence="3" id="KW-0677">Repeat</keyword>
<feature type="domain" description="Squalene cyclase C-terminal" evidence="5">
    <location>
        <begin position="338"/>
        <end position="430"/>
    </location>
</feature>
<feature type="compositionally biased region" description="Polar residues" evidence="4">
    <location>
        <begin position="1"/>
        <end position="20"/>
    </location>
</feature>
<dbReference type="KEGG" id="lcre:Pla8534_22350"/>